<evidence type="ECO:0000259" key="5">
    <source>
        <dbReference type="PROSITE" id="PS51078"/>
    </source>
</evidence>
<keyword evidence="1" id="KW-0805">Transcription regulation</keyword>
<dbReference type="Pfam" id="PF01614">
    <property type="entry name" value="IclR_C"/>
    <property type="match status" value="1"/>
</dbReference>
<gene>
    <name evidence="6" type="ORF">DUT91_14530</name>
</gene>
<evidence type="ECO:0000256" key="2">
    <source>
        <dbReference type="ARBA" id="ARBA00023125"/>
    </source>
</evidence>
<dbReference type="Proteomes" id="UP000253420">
    <property type="component" value="Unassembled WGS sequence"/>
</dbReference>
<dbReference type="PANTHER" id="PTHR30136:SF35">
    <property type="entry name" value="HTH-TYPE TRANSCRIPTIONAL REGULATOR RV1719"/>
    <property type="match status" value="1"/>
</dbReference>
<dbReference type="SMART" id="SM00346">
    <property type="entry name" value="HTH_ICLR"/>
    <property type="match status" value="1"/>
</dbReference>
<keyword evidence="2" id="KW-0238">DNA-binding</keyword>
<evidence type="ECO:0000313" key="7">
    <source>
        <dbReference type="Proteomes" id="UP000253420"/>
    </source>
</evidence>
<organism evidence="6 7">
    <name type="scientific">Phyllobacterium salinisoli</name>
    <dbReference type="NCBI Taxonomy" id="1899321"/>
    <lineage>
        <taxon>Bacteria</taxon>
        <taxon>Pseudomonadati</taxon>
        <taxon>Pseudomonadota</taxon>
        <taxon>Alphaproteobacteria</taxon>
        <taxon>Hyphomicrobiales</taxon>
        <taxon>Phyllobacteriaceae</taxon>
        <taxon>Phyllobacterium</taxon>
    </lineage>
</organism>
<feature type="domain" description="HTH iclR-type" evidence="4">
    <location>
        <begin position="39"/>
        <end position="107"/>
    </location>
</feature>
<dbReference type="PROSITE" id="PS51078">
    <property type="entry name" value="ICLR_ED"/>
    <property type="match status" value="1"/>
</dbReference>
<dbReference type="Gene3D" id="3.30.450.40">
    <property type="match status" value="1"/>
</dbReference>
<dbReference type="InterPro" id="IPR036390">
    <property type="entry name" value="WH_DNA-bd_sf"/>
</dbReference>
<dbReference type="InterPro" id="IPR005471">
    <property type="entry name" value="Tscrpt_reg_IclR_N"/>
</dbReference>
<dbReference type="EMBL" id="QOZG01000005">
    <property type="protein sequence ID" value="RCS23481.1"/>
    <property type="molecule type" value="Genomic_DNA"/>
</dbReference>
<dbReference type="InterPro" id="IPR014757">
    <property type="entry name" value="Tscrpt_reg_IclR_C"/>
</dbReference>
<reference evidence="6 7" key="1">
    <citation type="submission" date="2018-07" db="EMBL/GenBank/DDBJ databases">
        <title>The draft genome of Phyllobacterium salinisoli.</title>
        <authorList>
            <person name="Liu L."/>
            <person name="Li L."/>
            <person name="Zhang X."/>
            <person name="Liang L."/>
        </authorList>
    </citation>
    <scope>NUCLEOTIDE SEQUENCE [LARGE SCALE GENOMIC DNA]</scope>
    <source>
        <strain evidence="6 7">LLAN61</strain>
    </source>
</reference>
<keyword evidence="3" id="KW-0804">Transcription</keyword>
<evidence type="ECO:0000313" key="6">
    <source>
        <dbReference type="EMBL" id="RCS23481.1"/>
    </source>
</evidence>
<dbReference type="GO" id="GO:0003700">
    <property type="term" value="F:DNA-binding transcription factor activity"/>
    <property type="evidence" value="ECO:0007669"/>
    <property type="project" value="TreeGrafter"/>
</dbReference>
<protein>
    <submittedName>
        <fullName evidence="6">IclR family transcriptional regulator</fullName>
    </submittedName>
</protein>
<sequence length="286" mass="30959">MKPFNCAKCLKRVLVLDAKTQPIPATGENHATATKRSRVSGIDRALQVLDYLYETGSPSGAYAVAKAIGAPLSTVYVIIDDLVEKNLLTRSADGMIWLGARLYHYGLAYARSLDFISVATHEMHDLCRQVGETVQVCGRDGDHMLVLAMADGPSHFQVASRVGTRVPLNWTASGRLLVGHLPDSERIELFKRCARSSPTGRADVDPATLSAAAADAMEARLSIQAGESDYAVACIASPICNREGECVATISIVLPEQKVLSDETHYTSHVRAAAERIEGLMGWRNH</sequence>
<comment type="caution">
    <text evidence="6">The sequence shown here is derived from an EMBL/GenBank/DDBJ whole genome shotgun (WGS) entry which is preliminary data.</text>
</comment>
<dbReference type="InterPro" id="IPR050707">
    <property type="entry name" value="HTH_MetabolicPath_Reg"/>
</dbReference>
<evidence type="ECO:0000259" key="4">
    <source>
        <dbReference type="PROSITE" id="PS51077"/>
    </source>
</evidence>
<evidence type="ECO:0000256" key="3">
    <source>
        <dbReference type="ARBA" id="ARBA00023163"/>
    </source>
</evidence>
<dbReference type="InterPro" id="IPR036388">
    <property type="entry name" value="WH-like_DNA-bd_sf"/>
</dbReference>
<dbReference type="GO" id="GO:0045892">
    <property type="term" value="P:negative regulation of DNA-templated transcription"/>
    <property type="evidence" value="ECO:0007669"/>
    <property type="project" value="TreeGrafter"/>
</dbReference>
<name>A0A368K2N7_9HYPH</name>
<dbReference type="Gene3D" id="1.10.10.10">
    <property type="entry name" value="Winged helix-like DNA-binding domain superfamily/Winged helix DNA-binding domain"/>
    <property type="match status" value="1"/>
</dbReference>
<keyword evidence="7" id="KW-1185">Reference proteome</keyword>
<dbReference type="PANTHER" id="PTHR30136">
    <property type="entry name" value="HELIX-TURN-HELIX TRANSCRIPTIONAL REGULATOR, ICLR FAMILY"/>
    <property type="match status" value="1"/>
</dbReference>
<dbReference type="AlphaFoldDB" id="A0A368K2N7"/>
<dbReference type="SUPFAM" id="SSF46785">
    <property type="entry name" value="Winged helix' DNA-binding domain"/>
    <property type="match status" value="1"/>
</dbReference>
<evidence type="ECO:0000256" key="1">
    <source>
        <dbReference type="ARBA" id="ARBA00023015"/>
    </source>
</evidence>
<dbReference type="RefSeq" id="WP_114441099.1">
    <property type="nucleotide sequence ID" value="NZ_QOZG01000005.1"/>
</dbReference>
<proteinExistence type="predicted"/>
<dbReference type="Pfam" id="PF09339">
    <property type="entry name" value="HTH_IclR"/>
    <property type="match status" value="1"/>
</dbReference>
<accession>A0A368K2N7</accession>
<dbReference type="SUPFAM" id="SSF55781">
    <property type="entry name" value="GAF domain-like"/>
    <property type="match status" value="1"/>
</dbReference>
<dbReference type="GO" id="GO:0003677">
    <property type="term" value="F:DNA binding"/>
    <property type="evidence" value="ECO:0007669"/>
    <property type="project" value="UniProtKB-KW"/>
</dbReference>
<dbReference type="PROSITE" id="PS51077">
    <property type="entry name" value="HTH_ICLR"/>
    <property type="match status" value="1"/>
</dbReference>
<dbReference type="OrthoDB" id="9790046at2"/>
<dbReference type="InterPro" id="IPR029016">
    <property type="entry name" value="GAF-like_dom_sf"/>
</dbReference>
<feature type="domain" description="IclR-ED" evidence="5">
    <location>
        <begin position="101"/>
        <end position="283"/>
    </location>
</feature>